<dbReference type="Gene3D" id="3.10.180.10">
    <property type="entry name" value="2,3-Dihydroxybiphenyl 1,2-Dioxygenase, domain 1"/>
    <property type="match status" value="1"/>
</dbReference>
<evidence type="ECO:0000313" key="2">
    <source>
        <dbReference type="EMBL" id="MBK0421685.1"/>
    </source>
</evidence>
<comment type="caution">
    <text evidence="2">The sequence shown here is derived from an EMBL/GenBank/DDBJ whole genome shotgun (WGS) entry which is preliminary data.</text>
</comment>
<accession>A0A934UX60</accession>
<organism evidence="2 3">
    <name type="scientific">Leucobacter edaphi</name>
    <dbReference type="NCBI Taxonomy" id="2796472"/>
    <lineage>
        <taxon>Bacteria</taxon>
        <taxon>Bacillati</taxon>
        <taxon>Actinomycetota</taxon>
        <taxon>Actinomycetes</taxon>
        <taxon>Micrococcales</taxon>
        <taxon>Microbacteriaceae</taxon>
        <taxon>Leucobacter</taxon>
    </lineage>
</organism>
<dbReference type="InterPro" id="IPR037523">
    <property type="entry name" value="VOC_core"/>
</dbReference>
<feature type="domain" description="VOC" evidence="1">
    <location>
        <begin position="3"/>
        <end position="111"/>
    </location>
</feature>
<evidence type="ECO:0000259" key="1">
    <source>
        <dbReference type="PROSITE" id="PS51819"/>
    </source>
</evidence>
<dbReference type="InterPro" id="IPR052164">
    <property type="entry name" value="Anthracycline_SecMetBiosynth"/>
</dbReference>
<dbReference type="PANTHER" id="PTHR33993:SF1">
    <property type="entry name" value="GLYOXALASE FAMILY PROTEIN"/>
    <property type="match status" value="1"/>
</dbReference>
<sequence length="114" mass="12120">MATFTTVELSSTDAAASAAFMSEVFDYGNTFYGDAYVDVHANDGFTVAFETVADQEVRPPLAIFQVDDLDATQAAVVAAGGAITVEQFDFPGGRRFQFREPGGNELSAWVAAAH</sequence>
<dbReference type="InterPro" id="IPR004360">
    <property type="entry name" value="Glyas_Fos-R_dOase_dom"/>
</dbReference>
<gene>
    <name evidence="2" type="ORF">JD292_06320</name>
</gene>
<dbReference type="PANTHER" id="PTHR33993">
    <property type="entry name" value="GLYOXALASE-RELATED"/>
    <property type="match status" value="1"/>
</dbReference>
<protein>
    <submittedName>
        <fullName evidence="2">VOC family protein</fullName>
    </submittedName>
</protein>
<dbReference type="PROSITE" id="PS51819">
    <property type="entry name" value="VOC"/>
    <property type="match status" value="1"/>
</dbReference>
<dbReference type="AlphaFoldDB" id="A0A934UX60"/>
<dbReference type="InterPro" id="IPR029068">
    <property type="entry name" value="Glyas_Bleomycin-R_OHBP_Dase"/>
</dbReference>
<dbReference type="Proteomes" id="UP000618733">
    <property type="component" value="Unassembled WGS sequence"/>
</dbReference>
<dbReference type="SUPFAM" id="SSF54593">
    <property type="entry name" value="Glyoxalase/Bleomycin resistance protein/Dihydroxybiphenyl dioxygenase"/>
    <property type="match status" value="1"/>
</dbReference>
<evidence type="ECO:0000313" key="3">
    <source>
        <dbReference type="Proteomes" id="UP000618733"/>
    </source>
</evidence>
<dbReference type="RefSeq" id="WP_200131884.1">
    <property type="nucleotide sequence ID" value="NZ_JAEHOI010000005.1"/>
</dbReference>
<dbReference type="Pfam" id="PF00903">
    <property type="entry name" value="Glyoxalase"/>
    <property type="match status" value="1"/>
</dbReference>
<name>A0A934UX60_9MICO</name>
<dbReference type="EMBL" id="JAEHOI010000005">
    <property type="protein sequence ID" value="MBK0421685.1"/>
    <property type="molecule type" value="Genomic_DNA"/>
</dbReference>
<reference evidence="2" key="1">
    <citation type="submission" date="2020-12" db="EMBL/GenBank/DDBJ databases">
        <title>Leucobacter sp. CAS2, isolated from Chromium sludge.</title>
        <authorList>
            <person name="Xu Z."/>
        </authorList>
    </citation>
    <scope>NUCLEOTIDE SEQUENCE</scope>
    <source>
        <strain evidence="2">CSA2</strain>
    </source>
</reference>
<proteinExistence type="predicted"/>
<keyword evidence="3" id="KW-1185">Reference proteome</keyword>